<evidence type="ECO:0000256" key="4">
    <source>
        <dbReference type="ARBA" id="ARBA00023163"/>
    </source>
</evidence>
<dbReference type="GO" id="GO:0005829">
    <property type="term" value="C:cytosol"/>
    <property type="evidence" value="ECO:0007669"/>
    <property type="project" value="TreeGrafter"/>
</dbReference>
<evidence type="ECO:0000256" key="2">
    <source>
        <dbReference type="ARBA" id="ARBA00023015"/>
    </source>
</evidence>
<dbReference type="Pfam" id="PF03466">
    <property type="entry name" value="LysR_substrate"/>
    <property type="match status" value="1"/>
</dbReference>
<feature type="domain" description="HTH lysR-type" evidence="5">
    <location>
        <begin position="4"/>
        <end position="61"/>
    </location>
</feature>
<sequence length="300" mass="31983">MASFSLEQLTTFRLVMGRGSFTAAAEALGISQPAVSLQMRQLEAALKTRLIERYGRGVRPTPAGLSLLAHCGEIEKAVTAAVHSVALHQQTISETVTLGTGATACIHLLPGVLQALRHDHPQLSVGVQTGNTQDIVRAVEENRVDIGLVTLPVSGRNLEITPIMNDEFVAITAAGAADMDETVMTAADFTTQDLIVFIAGSGTRALIDGWFQRAGAVVSPVMEPGSIEAIKRMVRAGLGYSIVPRMAVQEPGDRQGLAVHPLAPGLHRQLGLVMRPDKIVTRGMRELIGRLQMQGESEST</sequence>
<dbReference type="RefSeq" id="WP_156567068.1">
    <property type="nucleotide sequence ID" value="NZ_CACRTZ010000037.1"/>
</dbReference>
<dbReference type="EMBL" id="CACRTZ010000037">
    <property type="protein sequence ID" value="VYU73796.1"/>
    <property type="molecule type" value="Genomic_DNA"/>
</dbReference>
<dbReference type="SUPFAM" id="SSF53850">
    <property type="entry name" value="Periplasmic binding protein-like II"/>
    <property type="match status" value="1"/>
</dbReference>
<dbReference type="Pfam" id="PF00126">
    <property type="entry name" value="HTH_1"/>
    <property type="match status" value="1"/>
</dbReference>
<protein>
    <submittedName>
        <fullName evidence="6">HTH-type transcriptional activator CmpR</fullName>
    </submittedName>
</protein>
<dbReference type="InterPro" id="IPR036388">
    <property type="entry name" value="WH-like_DNA-bd_sf"/>
</dbReference>
<dbReference type="PANTHER" id="PTHR30419">
    <property type="entry name" value="HTH-TYPE TRANSCRIPTIONAL REGULATOR YBHD"/>
    <property type="match status" value="1"/>
</dbReference>
<proteinExistence type="inferred from homology"/>
<name>A0A6N3HAT4_9ENTR</name>
<keyword evidence="3" id="KW-0238">DNA-binding</keyword>
<dbReference type="AlphaFoldDB" id="A0A6N3HAT4"/>
<evidence type="ECO:0000256" key="3">
    <source>
        <dbReference type="ARBA" id="ARBA00023125"/>
    </source>
</evidence>
<dbReference type="CDD" id="cd05466">
    <property type="entry name" value="PBP2_LTTR_substrate"/>
    <property type="match status" value="1"/>
</dbReference>
<dbReference type="Gene3D" id="1.10.10.10">
    <property type="entry name" value="Winged helix-like DNA-binding domain superfamily/Winged helix DNA-binding domain"/>
    <property type="match status" value="1"/>
</dbReference>
<dbReference type="GO" id="GO:0003677">
    <property type="term" value="F:DNA binding"/>
    <property type="evidence" value="ECO:0007669"/>
    <property type="project" value="UniProtKB-KW"/>
</dbReference>
<dbReference type="InterPro" id="IPR005119">
    <property type="entry name" value="LysR_subst-bd"/>
</dbReference>
<keyword evidence="4" id="KW-0804">Transcription</keyword>
<gene>
    <name evidence="6" type="primary">cmpR</name>
    <name evidence="6" type="ORF">EMLFYP7_03774</name>
</gene>
<evidence type="ECO:0000259" key="5">
    <source>
        <dbReference type="PROSITE" id="PS50931"/>
    </source>
</evidence>
<keyword evidence="2" id="KW-0805">Transcription regulation</keyword>
<dbReference type="SUPFAM" id="SSF46785">
    <property type="entry name" value="Winged helix' DNA-binding domain"/>
    <property type="match status" value="1"/>
</dbReference>
<dbReference type="GO" id="GO:0003700">
    <property type="term" value="F:DNA-binding transcription factor activity"/>
    <property type="evidence" value="ECO:0007669"/>
    <property type="project" value="InterPro"/>
</dbReference>
<dbReference type="FunFam" id="1.10.10.10:FF:000001">
    <property type="entry name" value="LysR family transcriptional regulator"/>
    <property type="match status" value="1"/>
</dbReference>
<dbReference type="PROSITE" id="PS50931">
    <property type="entry name" value="HTH_LYSR"/>
    <property type="match status" value="1"/>
</dbReference>
<dbReference type="InterPro" id="IPR036390">
    <property type="entry name" value="WH_DNA-bd_sf"/>
</dbReference>
<accession>A0A6N3HAT4</accession>
<reference evidence="6" key="1">
    <citation type="submission" date="2019-11" db="EMBL/GenBank/DDBJ databases">
        <authorList>
            <person name="Feng L."/>
        </authorList>
    </citation>
    <scope>NUCLEOTIDE SEQUENCE</scope>
    <source>
        <strain evidence="6">EMassiliensisLFYP7</strain>
    </source>
</reference>
<evidence type="ECO:0000313" key="6">
    <source>
        <dbReference type="EMBL" id="VYU73796.1"/>
    </source>
</evidence>
<dbReference type="Gene3D" id="3.40.190.10">
    <property type="entry name" value="Periplasmic binding protein-like II"/>
    <property type="match status" value="2"/>
</dbReference>
<dbReference type="PRINTS" id="PR00039">
    <property type="entry name" value="HTHLYSR"/>
</dbReference>
<evidence type="ECO:0000256" key="1">
    <source>
        <dbReference type="ARBA" id="ARBA00009437"/>
    </source>
</evidence>
<dbReference type="InterPro" id="IPR050950">
    <property type="entry name" value="HTH-type_LysR_regulators"/>
</dbReference>
<comment type="similarity">
    <text evidence="1">Belongs to the LysR transcriptional regulatory family.</text>
</comment>
<dbReference type="InterPro" id="IPR000847">
    <property type="entry name" value="LysR_HTH_N"/>
</dbReference>
<organism evidence="6">
    <name type="scientific">Phytobacter massiliensis</name>
    <dbReference type="NCBI Taxonomy" id="1485952"/>
    <lineage>
        <taxon>Bacteria</taxon>
        <taxon>Pseudomonadati</taxon>
        <taxon>Pseudomonadota</taxon>
        <taxon>Gammaproteobacteria</taxon>
        <taxon>Enterobacterales</taxon>
        <taxon>Enterobacteriaceae</taxon>
        <taxon>Phytobacter</taxon>
    </lineage>
</organism>